<dbReference type="EMBL" id="BHZD01000001">
    <property type="protein sequence ID" value="GCD43572.1"/>
    <property type="molecule type" value="Genomic_DNA"/>
</dbReference>
<evidence type="ECO:0000313" key="3">
    <source>
        <dbReference type="EMBL" id="GCD43572.1"/>
    </source>
</evidence>
<dbReference type="GO" id="GO:0004222">
    <property type="term" value="F:metalloendopeptidase activity"/>
    <property type="evidence" value="ECO:0007669"/>
    <property type="project" value="TreeGrafter"/>
</dbReference>
<dbReference type="FunFam" id="2.70.70.10:FF:000013">
    <property type="entry name" value="Peptidase family M23"/>
    <property type="match status" value="1"/>
</dbReference>
<feature type="compositionally biased region" description="Low complexity" evidence="1">
    <location>
        <begin position="310"/>
        <end position="327"/>
    </location>
</feature>
<keyword evidence="4" id="KW-1185">Reference proteome</keyword>
<evidence type="ECO:0000259" key="2">
    <source>
        <dbReference type="Pfam" id="PF01551"/>
    </source>
</evidence>
<reference evidence="3 4" key="1">
    <citation type="submission" date="2018-11" db="EMBL/GenBank/DDBJ databases">
        <title>Whole genome sequence of Streptomyces paromomycinus NBRC 15454(T).</title>
        <authorList>
            <person name="Komaki H."/>
            <person name="Tamura T."/>
        </authorList>
    </citation>
    <scope>NUCLEOTIDE SEQUENCE [LARGE SCALE GENOMIC DNA]</scope>
    <source>
        <strain evidence="3 4">NBRC 15454</strain>
    </source>
</reference>
<name>A0A401W2P9_STREY</name>
<feature type="region of interest" description="Disordered" evidence="1">
    <location>
        <begin position="547"/>
        <end position="576"/>
    </location>
</feature>
<comment type="caution">
    <text evidence="3">The sequence shown here is derived from an EMBL/GenBank/DDBJ whole genome shotgun (WGS) entry which is preliminary data.</text>
</comment>
<dbReference type="CDD" id="cd12797">
    <property type="entry name" value="M23_peptidase"/>
    <property type="match status" value="1"/>
</dbReference>
<gene>
    <name evidence="3" type="ORF">GKJPGBOP_03253</name>
</gene>
<dbReference type="PANTHER" id="PTHR21666:SF270">
    <property type="entry name" value="MUREIN HYDROLASE ACTIVATOR ENVC"/>
    <property type="match status" value="1"/>
</dbReference>
<dbReference type="InterPro" id="IPR050570">
    <property type="entry name" value="Cell_wall_metabolism_enzyme"/>
</dbReference>
<dbReference type="SUPFAM" id="SSF51261">
    <property type="entry name" value="Duplicated hybrid motif"/>
    <property type="match status" value="1"/>
</dbReference>
<feature type="domain" description="M23ase beta-sheet core" evidence="2">
    <location>
        <begin position="481"/>
        <end position="574"/>
    </location>
</feature>
<feature type="compositionally biased region" description="Basic and acidic residues" evidence="1">
    <location>
        <begin position="265"/>
        <end position="275"/>
    </location>
</feature>
<dbReference type="Gene3D" id="2.70.70.10">
    <property type="entry name" value="Glucose Permease (Domain IIA)"/>
    <property type="match status" value="1"/>
</dbReference>
<feature type="region of interest" description="Disordered" evidence="1">
    <location>
        <begin position="1"/>
        <end position="20"/>
    </location>
</feature>
<dbReference type="InterPro" id="IPR016047">
    <property type="entry name" value="M23ase_b-sheet_dom"/>
</dbReference>
<sequence length="586" mass="59877">MVVNDRHSPESPAPAVPSPDASYAHYPAYGSYGHQDTQVGHAAYGGGDPYFGALPGHQATGAHDAAPYGTAAYGTDAYAAYATDAHDGGYDPGTHPAGAYDTGAFTSGAQATGPQPDAAYDPYSHTAHDTVYDTAYDTGGYAGAAPAGPDGYEATAVWGVVGEGLVPGIPAQAGPPEPGVPYGADASSQWETMTWAGPIPGLGQYGNDPHEPGQPYGSGPYANTDDQFESAYGGYEAFSAADAADNRFADALTQTTPAIGPDFDGPERIDAREPADGPGDLHGIDGLHGPDDLHGADDGYADATDITPDGSPATSAAASASVPGARASRSRRAAPGGGSSGRGRRRTAKRSALLTVAVPSVAAMGVCAVAAASVTSGAENGAKDGTTTQAAEDPAAVQPAVANNKLDTQLASLSAGADDFANRASRTQERIDLKARQAAEKQRKIREAARKEAMRPKFMLPVAQHGLSALYGQAGLNWMSVHTGIDFPVDLGTPVMAATDGTVRTQFNVAYGNMAIVTAPDGTETWYCHLSSTKIRSGKVKAGDQIAYSGDSGNSTGPHLHFEVRPGGSSPIDPLPWLRSHGLNPA</sequence>
<dbReference type="Pfam" id="PF01551">
    <property type="entry name" value="Peptidase_M23"/>
    <property type="match status" value="1"/>
</dbReference>
<proteinExistence type="predicted"/>
<evidence type="ECO:0000313" key="4">
    <source>
        <dbReference type="Proteomes" id="UP000286746"/>
    </source>
</evidence>
<feature type="compositionally biased region" description="Basic and acidic residues" evidence="1">
    <location>
        <begin position="282"/>
        <end position="297"/>
    </location>
</feature>
<protein>
    <submittedName>
        <fullName evidence="3">Peptidase</fullName>
    </submittedName>
</protein>
<dbReference type="InterPro" id="IPR011055">
    <property type="entry name" value="Dup_hybrid_motif"/>
</dbReference>
<organism evidence="3 4">
    <name type="scientific">Streptomyces paromomycinus</name>
    <name type="common">Streptomyces rimosus subsp. paromomycinus</name>
    <dbReference type="NCBI Taxonomy" id="92743"/>
    <lineage>
        <taxon>Bacteria</taxon>
        <taxon>Bacillati</taxon>
        <taxon>Actinomycetota</taxon>
        <taxon>Actinomycetes</taxon>
        <taxon>Kitasatosporales</taxon>
        <taxon>Streptomycetaceae</taxon>
        <taxon>Streptomyces</taxon>
    </lineage>
</organism>
<dbReference type="AlphaFoldDB" id="A0A401W2P9"/>
<feature type="region of interest" description="Disordered" evidence="1">
    <location>
        <begin position="255"/>
        <end position="350"/>
    </location>
</feature>
<dbReference type="PANTHER" id="PTHR21666">
    <property type="entry name" value="PEPTIDASE-RELATED"/>
    <property type="match status" value="1"/>
</dbReference>
<evidence type="ECO:0000256" key="1">
    <source>
        <dbReference type="SAM" id="MobiDB-lite"/>
    </source>
</evidence>
<dbReference type="Proteomes" id="UP000286746">
    <property type="component" value="Unassembled WGS sequence"/>
</dbReference>
<accession>A0A401W2P9</accession>